<dbReference type="EMBL" id="FXTB01000003">
    <property type="protein sequence ID" value="SMO59368.1"/>
    <property type="molecule type" value="Genomic_DNA"/>
</dbReference>
<dbReference type="GO" id="GO:0005886">
    <property type="term" value="C:plasma membrane"/>
    <property type="evidence" value="ECO:0007669"/>
    <property type="project" value="UniProtKB-SubCell"/>
</dbReference>
<dbReference type="PROSITE" id="PS50283">
    <property type="entry name" value="NA_SOLUT_SYMP_3"/>
    <property type="match status" value="1"/>
</dbReference>
<feature type="transmembrane region" description="Helical" evidence="12">
    <location>
        <begin position="43"/>
        <end position="66"/>
    </location>
</feature>
<protein>
    <submittedName>
        <fullName evidence="13">Na+/proline symporter</fullName>
    </submittedName>
</protein>
<evidence type="ECO:0000256" key="5">
    <source>
        <dbReference type="ARBA" id="ARBA00022692"/>
    </source>
</evidence>
<keyword evidence="9 12" id="KW-0472">Membrane</keyword>
<evidence type="ECO:0000313" key="14">
    <source>
        <dbReference type="Proteomes" id="UP000319040"/>
    </source>
</evidence>
<dbReference type="Pfam" id="PF00474">
    <property type="entry name" value="SSF"/>
    <property type="match status" value="1"/>
</dbReference>
<dbReference type="PANTHER" id="PTHR42985:SF47">
    <property type="entry name" value="INTEGRAL MEMBRANE TRANSPORT PROTEIN"/>
    <property type="match status" value="1"/>
</dbReference>
<feature type="transmembrane region" description="Helical" evidence="12">
    <location>
        <begin position="149"/>
        <end position="170"/>
    </location>
</feature>
<comment type="similarity">
    <text evidence="2 11">Belongs to the sodium:solute symporter (SSF) (TC 2.A.21) family.</text>
</comment>
<evidence type="ECO:0000256" key="12">
    <source>
        <dbReference type="SAM" id="Phobius"/>
    </source>
</evidence>
<dbReference type="GO" id="GO:0015293">
    <property type="term" value="F:symporter activity"/>
    <property type="evidence" value="ECO:0007669"/>
    <property type="project" value="TreeGrafter"/>
</dbReference>
<dbReference type="InterPro" id="IPR038377">
    <property type="entry name" value="Na/Glc_symporter_sf"/>
</dbReference>
<dbReference type="InterPro" id="IPR001734">
    <property type="entry name" value="Na/solute_symporter"/>
</dbReference>
<feature type="transmembrane region" description="Helical" evidence="12">
    <location>
        <begin position="462"/>
        <end position="480"/>
    </location>
</feature>
<dbReference type="CDD" id="cd10326">
    <property type="entry name" value="SLC5sbd_NIS-like"/>
    <property type="match status" value="1"/>
</dbReference>
<dbReference type="Proteomes" id="UP000319040">
    <property type="component" value="Unassembled WGS sequence"/>
</dbReference>
<organism evidence="13 14">
    <name type="scientific">Saccharicrinis carchari</name>
    <dbReference type="NCBI Taxonomy" id="1168039"/>
    <lineage>
        <taxon>Bacteria</taxon>
        <taxon>Pseudomonadati</taxon>
        <taxon>Bacteroidota</taxon>
        <taxon>Bacteroidia</taxon>
        <taxon>Marinilabiliales</taxon>
        <taxon>Marinilabiliaceae</taxon>
        <taxon>Saccharicrinis</taxon>
    </lineage>
</organism>
<keyword evidence="3" id="KW-0813">Transport</keyword>
<feature type="transmembrane region" description="Helical" evidence="12">
    <location>
        <begin position="430"/>
        <end position="450"/>
    </location>
</feature>
<evidence type="ECO:0000256" key="8">
    <source>
        <dbReference type="ARBA" id="ARBA00023065"/>
    </source>
</evidence>
<evidence type="ECO:0000256" key="6">
    <source>
        <dbReference type="ARBA" id="ARBA00022989"/>
    </source>
</evidence>
<keyword evidence="14" id="KW-1185">Reference proteome</keyword>
<feature type="transmembrane region" description="Helical" evidence="12">
    <location>
        <begin position="272"/>
        <end position="294"/>
    </location>
</feature>
<evidence type="ECO:0000313" key="13">
    <source>
        <dbReference type="EMBL" id="SMO59368.1"/>
    </source>
</evidence>
<keyword evidence="8" id="KW-0406">Ion transport</keyword>
<evidence type="ECO:0000256" key="9">
    <source>
        <dbReference type="ARBA" id="ARBA00023136"/>
    </source>
</evidence>
<evidence type="ECO:0000256" key="7">
    <source>
        <dbReference type="ARBA" id="ARBA00023053"/>
    </source>
</evidence>
<comment type="subcellular location">
    <subcellularLocation>
        <location evidence="1">Cell membrane</location>
        <topology evidence="1">Multi-pass membrane protein</topology>
    </subcellularLocation>
</comment>
<proteinExistence type="inferred from homology"/>
<dbReference type="AlphaFoldDB" id="A0A521CIW7"/>
<evidence type="ECO:0000256" key="3">
    <source>
        <dbReference type="ARBA" id="ARBA00022448"/>
    </source>
</evidence>
<evidence type="ECO:0000256" key="1">
    <source>
        <dbReference type="ARBA" id="ARBA00004651"/>
    </source>
</evidence>
<dbReference type="RefSeq" id="WP_142532899.1">
    <property type="nucleotide sequence ID" value="NZ_FXTB01000003.1"/>
</dbReference>
<feature type="transmembrane region" description="Helical" evidence="12">
    <location>
        <begin position="397"/>
        <end position="418"/>
    </location>
</feature>
<name>A0A521CIW7_SACCC</name>
<evidence type="ECO:0000256" key="2">
    <source>
        <dbReference type="ARBA" id="ARBA00006434"/>
    </source>
</evidence>
<gene>
    <name evidence="13" type="ORF">SAMN06265379_103187</name>
</gene>
<feature type="transmembrane region" description="Helical" evidence="12">
    <location>
        <begin position="182"/>
        <end position="200"/>
    </location>
</feature>
<feature type="transmembrane region" description="Helical" evidence="12">
    <location>
        <begin position="372"/>
        <end position="391"/>
    </location>
</feature>
<sequence length="486" mass="53727">MTPLFTGLLVALYFIILMVISYVTGRKSDNEDFFVGGRQSPWYIVSIGMIGASLSGVTFISVPGWVNATQFSYLQMVAGYFLGYLTIAHVLLPVYYRLNLTSIYSYLQGRFGNNSYKTGAWLFLISRTIGASARLYLMANVLQISLFNALGIPFAITVFITIALIWLYTFRGGIKTIIWTDTLQTVFMLTSVIITMVYIAKSMDLSAVGVIDLIGKSELSKVFVFNDWSSKQHFVKQFFSGAFITIVMTGLDQDMMQKNLSCKNLKEAQKNMKWYGFAFVPTNVLFLSLGVLLYTFASQQGMALPERSDDLFPMIVNSGALPAVVGVFFIIGLVAAAYSSADSALTSLTTSFAVDILGTSRKGRTLSRKTRIIVHLTFSILLMVVIILFRVFKADSIISTIFTLAGYTYGPLLGLYAFGLFLKIKLRDSLVPVIALIAPVVTGILDFNALNWFGFELGFEKLMLNGALTFVGLLLIAKPLKNGVNR</sequence>
<evidence type="ECO:0000256" key="4">
    <source>
        <dbReference type="ARBA" id="ARBA00022475"/>
    </source>
</evidence>
<feature type="transmembrane region" description="Helical" evidence="12">
    <location>
        <begin position="78"/>
        <end position="98"/>
    </location>
</feature>
<keyword evidence="7" id="KW-0915">Sodium</keyword>
<feature type="transmembrane region" description="Helical" evidence="12">
    <location>
        <begin position="314"/>
        <end position="338"/>
    </location>
</feature>
<keyword evidence="10" id="KW-0739">Sodium transport</keyword>
<accession>A0A521CIW7</accession>
<evidence type="ECO:0000256" key="11">
    <source>
        <dbReference type="RuleBase" id="RU362091"/>
    </source>
</evidence>
<reference evidence="13 14" key="1">
    <citation type="submission" date="2017-05" db="EMBL/GenBank/DDBJ databases">
        <authorList>
            <person name="Varghese N."/>
            <person name="Submissions S."/>
        </authorList>
    </citation>
    <scope>NUCLEOTIDE SEQUENCE [LARGE SCALE GENOMIC DNA]</scope>
    <source>
        <strain evidence="13 14">DSM 27040</strain>
    </source>
</reference>
<keyword evidence="4" id="KW-1003">Cell membrane</keyword>
<dbReference type="GO" id="GO:0006814">
    <property type="term" value="P:sodium ion transport"/>
    <property type="evidence" value="ECO:0007669"/>
    <property type="project" value="UniProtKB-KW"/>
</dbReference>
<dbReference type="OrthoDB" id="891563at2"/>
<dbReference type="InterPro" id="IPR051163">
    <property type="entry name" value="Sodium:Solute_Symporter_SSF"/>
</dbReference>
<keyword evidence="6 12" id="KW-1133">Transmembrane helix</keyword>
<feature type="transmembrane region" description="Helical" evidence="12">
    <location>
        <begin position="119"/>
        <end position="137"/>
    </location>
</feature>
<dbReference type="PANTHER" id="PTHR42985">
    <property type="entry name" value="SODIUM-COUPLED MONOCARBOXYLATE TRANSPORTER"/>
    <property type="match status" value="1"/>
</dbReference>
<keyword evidence="5 12" id="KW-0812">Transmembrane</keyword>
<feature type="transmembrane region" description="Helical" evidence="12">
    <location>
        <begin position="6"/>
        <end position="23"/>
    </location>
</feature>
<dbReference type="Gene3D" id="1.20.1730.10">
    <property type="entry name" value="Sodium/glucose cotransporter"/>
    <property type="match status" value="1"/>
</dbReference>
<evidence type="ECO:0000256" key="10">
    <source>
        <dbReference type="ARBA" id="ARBA00023201"/>
    </source>
</evidence>
<feature type="transmembrane region" description="Helical" evidence="12">
    <location>
        <begin position="234"/>
        <end position="251"/>
    </location>
</feature>